<evidence type="ECO:0000256" key="1">
    <source>
        <dbReference type="ARBA" id="ARBA00011073"/>
    </source>
</evidence>
<dbReference type="InterPro" id="IPR023828">
    <property type="entry name" value="Peptidase_S8_Ser-AS"/>
</dbReference>
<evidence type="ECO:0000256" key="6">
    <source>
        <dbReference type="PROSITE-ProRule" id="PRU01240"/>
    </source>
</evidence>
<dbReference type="Gene3D" id="3.40.50.200">
    <property type="entry name" value="Peptidase S8/S53 domain"/>
    <property type="match status" value="2"/>
</dbReference>
<feature type="chain" id="PRO_5001742264" evidence="8">
    <location>
        <begin position="32"/>
        <end position="1207"/>
    </location>
</feature>
<evidence type="ECO:0000256" key="5">
    <source>
        <dbReference type="PIRSR" id="PIRSR615500-1"/>
    </source>
</evidence>
<dbReference type="PROSITE" id="PS51892">
    <property type="entry name" value="SUBTILASE"/>
    <property type="match status" value="1"/>
</dbReference>
<reference evidence="10" key="1">
    <citation type="submission" date="2014-07" db="EMBL/GenBank/DDBJ databases">
        <authorList>
            <person name="Urmite Genomes Urmite Genomes"/>
        </authorList>
    </citation>
    <scope>NUCLEOTIDE SEQUENCE</scope>
    <source>
        <strain evidence="10">11W110_air</strain>
    </source>
</reference>
<accession>A0A078MKU1</accession>
<feature type="active site" description="Charge relay system" evidence="5 6">
    <location>
        <position position="192"/>
    </location>
</feature>
<evidence type="ECO:0000256" key="3">
    <source>
        <dbReference type="ARBA" id="ARBA00022801"/>
    </source>
</evidence>
<keyword evidence="2 6" id="KW-0645">Protease</keyword>
<gene>
    <name evidence="10" type="primary">vpr</name>
    <name evidence="10" type="ORF">BN1051_00175</name>
</gene>
<keyword evidence="8" id="KW-0732">Signal</keyword>
<dbReference type="PRINTS" id="PR00723">
    <property type="entry name" value="SUBTILISIN"/>
</dbReference>
<dbReference type="PATRIC" id="fig|1461584.3.peg.171"/>
<dbReference type="GO" id="GO:0006508">
    <property type="term" value="P:proteolysis"/>
    <property type="evidence" value="ECO:0007669"/>
    <property type="project" value="UniProtKB-KW"/>
</dbReference>
<feature type="active site" description="Charge relay system" evidence="5 6">
    <location>
        <position position="269"/>
    </location>
</feature>
<sequence length="1207" mass="124575">MRLSKHRAGAGVVATLAGVALTAGLGLPAQAQETDGGEAPAQGIQVQDFEALKVSPSLRDLNGEVSAYVQFKGDGAFGQTQPEAVKEGREKPVNKRERVRQIRSTIEAQAQSAAAEASAEALYTTTNTLPGVAVRGDAEAIKALAGRDDVASITRIVPKTVDNKGADIDTRALDSWVQRSETGEGITIAVLDTGIDYTHSSFGGPGTVEAYQAAQASETIPAADSGLLDPEKFIGGYDLVGDDYNADPSSPTYQPVPKPDLNPLDCGGHGSHVAGTAAGYGTNDDGSTFRGDYTKLTAEEVNGMRIGPGSAPEAKLVGIRVFGCAGSSAVVGQALDYVLDPNGDGDFSDRAQVVNMSLGSEYAPYDDPENAIVDKLTELGILSVTSAGNSGDVYDVGGSPGNARSSLAVASSIGSQVTLDRADVLAPAEVEGTASGQYSSNFNYSDPAVTEERLTGNVVMAPANNRFGCEAFPAGSLAGKWVWIQWEENGQFPCGSGVRFNNAQAAGATGVVLDSPRSVFDAGIGGNAAIPGIQLNRDSSDRLRPAAVAGTLELRLAPQYMATATGPSESQDTISSFSSRGLHGSNGVVKPDVAAPGSSIGSVSVGSGDGASTSSGTSMAAPHVAGLAALMYAATDYNPYEVKTAIMNTATHDLFSAEGSVLAPNRVGSGRVDALDALNNKVLAYATDDPALTSVNFGVLELGDEALRLTRSITVENKSDTPRRYTVSYLESSTMPGVSVSTSPRVDVPANGKATVEVTLDIADPAALAKTIDPGAETEQLGLARQFLADVSGRVQLAADGVPTLRVPVYSAPKPTAAMSAGTGVQFADAEAGAADVVLRGRDLQQGEGSSRYLSLVAPLVLGAESPRLEKVNMESLRAMDLQAVGASSTLPALRAAGADERDAMLHFGVSTWDNWPILGGSNEINVEIDVNADGVGDYQVFTSRAADLDVVLVSTYRINPDGSGELVDQYGANGVLGDTDTNTFDTNVVTLPVAVEALGLDPAAESLPIQYRVTTLSPYNSDENGGNVPVDETAWIGFDASSPALWFSGATPEAGLFADVDGGKLTVNRGTEVTDAKALFLHLHNGTGDLSGAAGLGGRAEILPISVPAPVVNPVSAVAVCNAFKSEIKVTVTNPGDRRADITLNTPYGNAKVQKLQPGETRTEVIKTRKLTTAAGKVTADYKWTGGGKAEKAEFTAPFGAVKCSR</sequence>
<dbReference type="InterPro" id="IPR023827">
    <property type="entry name" value="Peptidase_S8_Asp-AS"/>
</dbReference>
<feature type="domain" description="Peptidase S8/S53" evidence="9">
    <location>
        <begin position="183"/>
        <end position="653"/>
    </location>
</feature>
<evidence type="ECO:0000256" key="8">
    <source>
        <dbReference type="SAM" id="SignalP"/>
    </source>
</evidence>
<dbReference type="PROSITE" id="PS00136">
    <property type="entry name" value="SUBTILASE_ASP"/>
    <property type="match status" value="1"/>
</dbReference>
<keyword evidence="4 6" id="KW-0720">Serine protease</keyword>
<dbReference type="InterPro" id="IPR015500">
    <property type="entry name" value="Peptidase_S8_subtilisin-rel"/>
</dbReference>
<dbReference type="GO" id="GO:0004252">
    <property type="term" value="F:serine-type endopeptidase activity"/>
    <property type="evidence" value="ECO:0007669"/>
    <property type="project" value="UniProtKB-UniRule"/>
</dbReference>
<feature type="active site" description="Charge relay system" evidence="5 6">
    <location>
        <position position="618"/>
    </location>
</feature>
<evidence type="ECO:0000256" key="2">
    <source>
        <dbReference type="ARBA" id="ARBA00022670"/>
    </source>
</evidence>
<dbReference type="PANTHER" id="PTHR43806">
    <property type="entry name" value="PEPTIDASE S8"/>
    <property type="match status" value="1"/>
</dbReference>
<keyword evidence="3 6" id="KW-0378">Hydrolase</keyword>
<name>A0A078MKU1_9MICC</name>
<dbReference type="PANTHER" id="PTHR43806:SF11">
    <property type="entry name" value="CEREVISIN-RELATED"/>
    <property type="match status" value="1"/>
</dbReference>
<dbReference type="PROSITE" id="PS00138">
    <property type="entry name" value="SUBTILASE_SER"/>
    <property type="match status" value="1"/>
</dbReference>
<dbReference type="InterPro" id="IPR000209">
    <property type="entry name" value="Peptidase_S8/S53_dom"/>
</dbReference>
<dbReference type="Pfam" id="PF00082">
    <property type="entry name" value="Peptidase_S8"/>
    <property type="match status" value="1"/>
</dbReference>
<evidence type="ECO:0000259" key="9">
    <source>
        <dbReference type="Pfam" id="PF00082"/>
    </source>
</evidence>
<organism evidence="10">
    <name type="scientific">Arthrobacter saudimassiliensis</name>
    <dbReference type="NCBI Taxonomy" id="1461584"/>
    <lineage>
        <taxon>Bacteria</taxon>
        <taxon>Bacillati</taxon>
        <taxon>Actinomycetota</taxon>
        <taxon>Actinomycetes</taxon>
        <taxon>Micrococcales</taxon>
        <taxon>Micrococcaceae</taxon>
        <taxon>Arthrobacter</taxon>
    </lineage>
</organism>
<dbReference type="AlphaFoldDB" id="A0A078MKU1"/>
<dbReference type="SUPFAM" id="SSF52743">
    <property type="entry name" value="Subtilisin-like"/>
    <property type="match status" value="1"/>
</dbReference>
<feature type="signal peptide" evidence="8">
    <location>
        <begin position="1"/>
        <end position="31"/>
    </location>
</feature>
<evidence type="ECO:0000256" key="4">
    <source>
        <dbReference type="ARBA" id="ARBA00022825"/>
    </source>
</evidence>
<dbReference type="PROSITE" id="PS00137">
    <property type="entry name" value="SUBTILASE_HIS"/>
    <property type="match status" value="1"/>
</dbReference>
<evidence type="ECO:0000256" key="7">
    <source>
        <dbReference type="RuleBase" id="RU003355"/>
    </source>
</evidence>
<comment type="similarity">
    <text evidence="1 6 7">Belongs to the peptidase S8 family.</text>
</comment>
<evidence type="ECO:0000313" key="10">
    <source>
        <dbReference type="EMBL" id="CEA06869.1"/>
    </source>
</evidence>
<dbReference type="InterPro" id="IPR022398">
    <property type="entry name" value="Peptidase_S8_His-AS"/>
</dbReference>
<protein>
    <submittedName>
        <fullName evidence="10">Minor extracellular protease vpr</fullName>
    </submittedName>
</protein>
<proteinExistence type="inferred from homology"/>
<dbReference type="InterPro" id="IPR034213">
    <property type="entry name" value="S8_Vpr-like"/>
</dbReference>
<dbReference type="EMBL" id="LN483070">
    <property type="protein sequence ID" value="CEA06869.1"/>
    <property type="molecule type" value="Genomic_DNA"/>
</dbReference>
<dbReference type="InterPro" id="IPR036852">
    <property type="entry name" value="Peptidase_S8/S53_dom_sf"/>
</dbReference>
<dbReference type="CDD" id="cd07474">
    <property type="entry name" value="Peptidases_S8_subtilisin_Vpr-like"/>
    <property type="match status" value="1"/>
</dbReference>
<dbReference type="InterPro" id="IPR050131">
    <property type="entry name" value="Peptidase_S8_subtilisin-like"/>
</dbReference>